<gene>
    <name evidence="1" type="ORF">WJX73_003361</name>
</gene>
<accession>A0AAW1NZC5</accession>
<comment type="caution">
    <text evidence="1">The sequence shown here is derived from an EMBL/GenBank/DDBJ whole genome shotgun (WGS) entry which is preliminary data.</text>
</comment>
<dbReference type="InterPro" id="IPR036047">
    <property type="entry name" value="F-box-like_dom_sf"/>
</dbReference>
<organism evidence="1 2">
    <name type="scientific">Symbiochloris irregularis</name>
    <dbReference type="NCBI Taxonomy" id="706552"/>
    <lineage>
        <taxon>Eukaryota</taxon>
        <taxon>Viridiplantae</taxon>
        <taxon>Chlorophyta</taxon>
        <taxon>core chlorophytes</taxon>
        <taxon>Trebouxiophyceae</taxon>
        <taxon>Trebouxiales</taxon>
        <taxon>Trebouxiaceae</taxon>
        <taxon>Symbiochloris</taxon>
    </lineage>
</organism>
<protein>
    <recommendedName>
        <fullName evidence="3">F-box domain-containing protein</fullName>
    </recommendedName>
</protein>
<evidence type="ECO:0008006" key="3">
    <source>
        <dbReference type="Google" id="ProtNLM"/>
    </source>
</evidence>
<dbReference type="Proteomes" id="UP001465755">
    <property type="component" value="Unassembled WGS sequence"/>
</dbReference>
<keyword evidence="2" id="KW-1185">Reference proteome</keyword>
<dbReference type="SUPFAM" id="SSF81383">
    <property type="entry name" value="F-box domain"/>
    <property type="match status" value="1"/>
</dbReference>
<dbReference type="AlphaFoldDB" id="A0AAW1NZC5"/>
<reference evidence="1 2" key="1">
    <citation type="journal article" date="2024" name="Nat. Commun.">
        <title>Phylogenomics reveals the evolutionary origins of lichenization in chlorophyte algae.</title>
        <authorList>
            <person name="Puginier C."/>
            <person name="Libourel C."/>
            <person name="Otte J."/>
            <person name="Skaloud P."/>
            <person name="Haon M."/>
            <person name="Grisel S."/>
            <person name="Petersen M."/>
            <person name="Berrin J.G."/>
            <person name="Delaux P.M."/>
            <person name="Dal Grande F."/>
            <person name="Keller J."/>
        </authorList>
    </citation>
    <scope>NUCLEOTIDE SEQUENCE [LARGE SCALE GENOMIC DNA]</scope>
    <source>
        <strain evidence="1 2">SAG 2036</strain>
    </source>
</reference>
<proteinExistence type="predicted"/>
<evidence type="ECO:0000313" key="1">
    <source>
        <dbReference type="EMBL" id="KAK9800282.1"/>
    </source>
</evidence>
<name>A0AAW1NZC5_9CHLO</name>
<sequence>MSHHKRSLLEVQFVLQPQILPLLDGPDLGSLACTSKAFNSRIGGLSDVVWEAAARRFLPRTHPLPKLPVSSSSIQETLRAYGKATSNIKAGRASSKLIRAQNASFSATGSHLAVETSMTPTGFTDVVKIYEMKTQHCVRTFQNPEEGSLTAEWGSSGTMGLLKVWLDDDEGGCAIILCYGDLVNISESVQGYPWGLETLSLADGFMMLDYYSFCPAPDLSKVMISMPPMIPGYDPAAGMGPGIYTVRSGQPH</sequence>
<evidence type="ECO:0000313" key="2">
    <source>
        <dbReference type="Proteomes" id="UP001465755"/>
    </source>
</evidence>
<dbReference type="EMBL" id="JALJOQ010000083">
    <property type="protein sequence ID" value="KAK9800282.1"/>
    <property type="molecule type" value="Genomic_DNA"/>
</dbReference>